<proteinExistence type="predicted"/>
<reference evidence="3" key="2">
    <citation type="submission" date="2015-01" db="EMBL/GenBank/DDBJ databases">
        <title>Evolutionary Origins and Diversification of the Mycorrhizal Mutualists.</title>
        <authorList>
            <consortium name="DOE Joint Genome Institute"/>
            <consortium name="Mycorrhizal Genomics Consortium"/>
            <person name="Kohler A."/>
            <person name="Kuo A."/>
            <person name="Nagy L.G."/>
            <person name="Floudas D."/>
            <person name="Copeland A."/>
            <person name="Barry K.W."/>
            <person name="Cichocki N."/>
            <person name="Veneault-Fourrey C."/>
            <person name="LaButti K."/>
            <person name="Lindquist E.A."/>
            <person name="Lipzen A."/>
            <person name="Lundell T."/>
            <person name="Morin E."/>
            <person name="Murat C."/>
            <person name="Riley R."/>
            <person name="Ohm R."/>
            <person name="Sun H."/>
            <person name="Tunlid A."/>
            <person name="Henrissat B."/>
            <person name="Grigoriev I.V."/>
            <person name="Hibbett D.S."/>
            <person name="Martin F."/>
        </authorList>
    </citation>
    <scope>NUCLEOTIDE SEQUENCE [LARGE SCALE GENOMIC DNA]</scope>
    <source>
        <strain evidence="3">MUT 4182</strain>
    </source>
</reference>
<feature type="signal peptide" evidence="1">
    <location>
        <begin position="1"/>
        <end position="24"/>
    </location>
</feature>
<name>A0A0C3QKJ1_9AGAM</name>
<evidence type="ECO:0000313" key="2">
    <source>
        <dbReference type="EMBL" id="KIO26924.1"/>
    </source>
</evidence>
<evidence type="ECO:0000256" key="1">
    <source>
        <dbReference type="SAM" id="SignalP"/>
    </source>
</evidence>
<dbReference type="EMBL" id="KN823017">
    <property type="protein sequence ID" value="KIO26924.1"/>
    <property type="molecule type" value="Genomic_DNA"/>
</dbReference>
<accession>A0A0C3QKJ1</accession>
<dbReference type="AlphaFoldDB" id="A0A0C3QKJ1"/>
<keyword evidence="3" id="KW-1185">Reference proteome</keyword>
<sequence>MRRIRWRGSSFSGGGATFLAQVFLGFVICPHPCDKPPLDFEEGSFLNPPLERLTTNPLHTLRAECAAGKEDANKTPKV</sequence>
<reference evidence="2 3" key="1">
    <citation type="submission" date="2014-04" db="EMBL/GenBank/DDBJ databases">
        <authorList>
            <consortium name="DOE Joint Genome Institute"/>
            <person name="Kuo A."/>
            <person name="Girlanda M."/>
            <person name="Perotto S."/>
            <person name="Kohler A."/>
            <person name="Nagy L.G."/>
            <person name="Floudas D."/>
            <person name="Copeland A."/>
            <person name="Barry K.W."/>
            <person name="Cichocki N."/>
            <person name="Veneault-Fourrey C."/>
            <person name="LaButti K."/>
            <person name="Lindquist E.A."/>
            <person name="Lipzen A."/>
            <person name="Lundell T."/>
            <person name="Morin E."/>
            <person name="Murat C."/>
            <person name="Sun H."/>
            <person name="Tunlid A."/>
            <person name="Henrissat B."/>
            <person name="Grigoriev I.V."/>
            <person name="Hibbett D.S."/>
            <person name="Martin F."/>
            <person name="Nordberg H.P."/>
            <person name="Cantor M.N."/>
            <person name="Hua S.X."/>
        </authorList>
    </citation>
    <scope>NUCLEOTIDE SEQUENCE [LARGE SCALE GENOMIC DNA]</scope>
    <source>
        <strain evidence="2 3">MUT 4182</strain>
    </source>
</reference>
<evidence type="ECO:0008006" key="4">
    <source>
        <dbReference type="Google" id="ProtNLM"/>
    </source>
</evidence>
<dbReference type="HOGENOM" id="CLU_2623837_0_0_1"/>
<dbReference type="Proteomes" id="UP000054248">
    <property type="component" value="Unassembled WGS sequence"/>
</dbReference>
<evidence type="ECO:0000313" key="3">
    <source>
        <dbReference type="Proteomes" id="UP000054248"/>
    </source>
</evidence>
<protein>
    <recommendedName>
        <fullName evidence="4">Secreted protein</fullName>
    </recommendedName>
</protein>
<organism evidence="2 3">
    <name type="scientific">Tulasnella calospora MUT 4182</name>
    <dbReference type="NCBI Taxonomy" id="1051891"/>
    <lineage>
        <taxon>Eukaryota</taxon>
        <taxon>Fungi</taxon>
        <taxon>Dikarya</taxon>
        <taxon>Basidiomycota</taxon>
        <taxon>Agaricomycotina</taxon>
        <taxon>Agaricomycetes</taxon>
        <taxon>Cantharellales</taxon>
        <taxon>Tulasnellaceae</taxon>
        <taxon>Tulasnella</taxon>
    </lineage>
</organism>
<keyword evidence="1" id="KW-0732">Signal</keyword>
<gene>
    <name evidence="2" type="ORF">M407DRAFT_196348</name>
</gene>
<feature type="chain" id="PRO_5002180758" description="Secreted protein" evidence="1">
    <location>
        <begin position="25"/>
        <end position="78"/>
    </location>
</feature>